<feature type="non-terminal residue" evidence="2">
    <location>
        <position position="396"/>
    </location>
</feature>
<organism evidence="2 3">
    <name type="scientific">Dissostichus mawsoni</name>
    <name type="common">Antarctic cod</name>
    <dbReference type="NCBI Taxonomy" id="36200"/>
    <lineage>
        <taxon>Eukaryota</taxon>
        <taxon>Metazoa</taxon>
        <taxon>Chordata</taxon>
        <taxon>Craniata</taxon>
        <taxon>Vertebrata</taxon>
        <taxon>Euteleostomi</taxon>
        <taxon>Actinopterygii</taxon>
        <taxon>Neopterygii</taxon>
        <taxon>Teleostei</taxon>
        <taxon>Neoteleostei</taxon>
        <taxon>Acanthomorphata</taxon>
        <taxon>Eupercaria</taxon>
        <taxon>Perciformes</taxon>
        <taxon>Notothenioidei</taxon>
        <taxon>Nototheniidae</taxon>
        <taxon>Dissostichus</taxon>
    </lineage>
</organism>
<proteinExistence type="predicted"/>
<feature type="compositionally biased region" description="Acidic residues" evidence="1">
    <location>
        <begin position="358"/>
        <end position="373"/>
    </location>
</feature>
<keyword evidence="3" id="KW-1185">Reference proteome</keyword>
<dbReference type="PANTHER" id="PTHR28489:SF4">
    <property type="entry name" value="PROTEIN RD3-LIKE"/>
    <property type="match status" value="1"/>
</dbReference>
<evidence type="ECO:0000313" key="3">
    <source>
        <dbReference type="Proteomes" id="UP000518266"/>
    </source>
</evidence>
<dbReference type="Proteomes" id="UP000518266">
    <property type="component" value="Unassembled WGS sequence"/>
</dbReference>
<feature type="compositionally biased region" description="Pro residues" evidence="1">
    <location>
        <begin position="111"/>
        <end position="127"/>
    </location>
</feature>
<gene>
    <name evidence="2" type="ORF">F7725_010310</name>
</gene>
<dbReference type="InterPro" id="IPR028092">
    <property type="entry name" value="RD3"/>
</dbReference>
<dbReference type="EMBL" id="JAAKFY010000022">
    <property type="protein sequence ID" value="KAF3838542.1"/>
    <property type="molecule type" value="Genomic_DNA"/>
</dbReference>
<evidence type="ECO:0000313" key="2">
    <source>
        <dbReference type="EMBL" id="KAF3838542.1"/>
    </source>
</evidence>
<feature type="region of interest" description="Disordered" evidence="1">
    <location>
        <begin position="342"/>
        <end position="396"/>
    </location>
</feature>
<protein>
    <submittedName>
        <fullName evidence="2">Uncharacterized protein</fullName>
    </submittedName>
</protein>
<name>A0A7J5XN75_DISMA</name>
<sequence>MSLLTLQLFEETKGVGSLLCQPPPLLLQSALSLPALLQTDGHTLGLTQRFLRGGVCLALQRAHLGLLGVKLLCEALTAAHCRLGLLADALELSLRADQLPTHLLILAPSPSAEPVPTAPRSSPPPPSSSLCLDLTGYKERQSPGSLTRSRALVPLVSPHSLRFCSTTQKVNGRSERNRCYQLTKLPTDMFPWSAVFSSEPKVPGQRSSEELVINTLMLELGAMVKRTERIRLERLTEGRRRSSSSTANYSWLASPPTPQPYELTPGNLLELQDLCAKIPPAQCGPLIIRWETQRDIEKCMDQVNRAEDMQTQSAVFHKQQRSKSLSFDTFCSKFSKGQLFKGSGMRGSRGNLQQQVDWYEEEEEEDEDEDGEEEVIKARAIKGRSRSMPEISPLEQ</sequence>
<dbReference type="OrthoDB" id="8897402at2759"/>
<reference evidence="2 3" key="1">
    <citation type="submission" date="2020-03" db="EMBL/GenBank/DDBJ databases">
        <title>Dissostichus mawsoni Genome sequencing and assembly.</title>
        <authorList>
            <person name="Park H."/>
        </authorList>
    </citation>
    <scope>NUCLEOTIDE SEQUENCE [LARGE SCALE GENOMIC DNA]</scope>
    <source>
        <strain evidence="2">DM0001</strain>
        <tissue evidence="2">Muscle</tissue>
    </source>
</reference>
<comment type="caution">
    <text evidence="2">The sequence shown here is derived from an EMBL/GenBank/DDBJ whole genome shotgun (WGS) entry which is preliminary data.</text>
</comment>
<dbReference type="AlphaFoldDB" id="A0A7J5XN75"/>
<evidence type="ECO:0000256" key="1">
    <source>
        <dbReference type="SAM" id="MobiDB-lite"/>
    </source>
</evidence>
<accession>A0A7J5XN75</accession>
<dbReference type="Pfam" id="PF14473">
    <property type="entry name" value="RD3"/>
    <property type="match status" value="1"/>
</dbReference>
<dbReference type="PANTHER" id="PTHR28489">
    <property type="entry name" value="RENTINAL DEGENERATION 3-LIKE"/>
    <property type="match status" value="1"/>
</dbReference>
<feature type="region of interest" description="Disordered" evidence="1">
    <location>
        <begin position="110"/>
        <end position="133"/>
    </location>
</feature>